<dbReference type="SMART" id="SM01003">
    <property type="entry name" value="AlaDh_PNT_N"/>
    <property type="match status" value="1"/>
</dbReference>
<keyword evidence="11" id="KW-1185">Reference proteome</keyword>
<dbReference type="InterPro" id="IPR051168">
    <property type="entry name" value="AASS"/>
</dbReference>
<evidence type="ECO:0008006" key="12">
    <source>
        <dbReference type="Google" id="ProtNLM"/>
    </source>
</evidence>
<evidence type="ECO:0000313" key="10">
    <source>
        <dbReference type="EMBL" id="KAK2187791.1"/>
    </source>
</evidence>
<evidence type="ECO:0000256" key="5">
    <source>
        <dbReference type="ARBA" id="ARBA00023002"/>
    </source>
</evidence>
<reference evidence="10" key="1">
    <citation type="journal article" date="2023" name="Mol. Biol. Evol.">
        <title>Third-Generation Sequencing Reveals the Adaptive Role of the Epigenome in Three Deep-Sea Polychaetes.</title>
        <authorList>
            <person name="Perez M."/>
            <person name="Aroh O."/>
            <person name="Sun Y."/>
            <person name="Lan Y."/>
            <person name="Juniper S.K."/>
            <person name="Young C.R."/>
            <person name="Angers B."/>
            <person name="Qian P.Y."/>
        </authorList>
    </citation>
    <scope>NUCLEOTIDE SEQUENCE</scope>
    <source>
        <strain evidence="10">R07B-5</strain>
    </source>
</reference>
<keyword evidence="4" id="KW-0521">NADP</keyword>
<evidence type="ECO:0000256" key="6">
    <source>
        <dbReference type="ARBA" id="ARBA00023268"/>
    </source>
</evidence>
<dbReference type="PANTHER" id="PTHR11133">
    <property type="entry name" value="SACCHAROPINE DEHYDROGENASE"/>
    <property type="match status" value="1"/>
</dbReference>
<evidence type="ECO:0000256" key="2">
    <source>
        <dbReference type="ARBA" id="ARBA00004720"/>
    </source>
</evidence>
<dbReference type="CDD" id="cd12189">
    <property type="entry name" value="LKR_SDH_like"/>
    <property type="match status" value="1"/>
</dbReference>
<dbReference type="PANTHER" id="PTHR11133:SF22">
    <property type="entry name" value="ALPHA-AMINOADIPIC SEMIALDEHYDE SYNTHASE, MITOCHONDRIAL"/>
    <property type="match status" value="1"/>
</dbReference>
<evidence type="ECO:0000256" key="4">
    <source>
        <dbReference type="ARBA" id="ARBA00022857"/>
    </source>
</evidence>
<evidence type="ECO:0000313" key="11">
    <source>
        <dbReference type="Proteomes" id="UP001209878"/>
    </source>
</evidence>
<dbReference type="SMART" id="SM01002">
    <property type="entry name" value="AlaDh_PNT_C"/>
    <property type="match status" value="1"/>
</dbReference>
<feature type="domain" description="Alanine dehydrogenase/pyridine nucleotide transhydrogenase N-terminal" evidence="9">
    <location>
        <begin position="33"/>
        <end position="163"/>
    </location>
</feature>
<protein>
    <recommendedName>
        <fullName evidence="12">Saccharopine dehydrogenase (NAD(+), L-glutamate-forming)</fullName>
    </recommendedName>
</protein>
<organism evidence="10 11">
    <name type="scientific">Ridgeia piscesae</name>
    <name type="common">Tubeworm</name>
    <dbReference type="NCBI Taxonomy" id="27915"/>
    <lineage>
        <taxon>Eukaryota</taxon>
        <taxon>Metazoa</taxon>
        <taxon>Spiralia</taxon>
        <taxon>Lophotrochozoa</taxon>
        <taxon>Annelida</taxon>
        <taxon>Polychaeta</taxon>
        <taxon>Sedentaria</taxon>
        <taxon>Canalipalpata</taxon>
        <taxon>Sabellida</taxon>
        <taxon>Siboglinidae</taxon>
        <taxon>Ridgeia</taxon>
    </lineage>
</organism>
<dbReference type="InterPro" id="IPR007886">
    <property type="entry name" value="AlaDH/PNT_N"/>
</dbReference>
<name>A0AAD9UFT4_RIDPI</name>
<sequence length="950" mass="105485">MWKSRTVLCCHSNYQAVSKQICRHASGAKKVLAIRREDNSVWERRAPLAPSHVKQLVDSGVKVIVQQSNRRAYPMQAYASVGAVIQEDISEAPLILGVKSIPIDLLQPYKTYAFFSHTIKAQEANMPLLDALLEKNVRLIDYEKMVEDNGRRIVAFGKMAGVAGMINILHGLGIRLLALGHHTPFMHIGPAHNYRNTGMACQALRDAGYEISLGMMPKSIGPLTFVFTGSGNVSQGAQEMLQNLPYELVSPEHLEKVAQHGATNKVYACVVDMQDHLVRKSDGGFDPNEYFEFPDRYASTFSVKYAPYTSVLINGIYWAPGAPRFITIPDAKTLLRPQSSPWVPTSPGCPNLPHRLLAICDISADPCGSIEIMQECTTIDQPFVVYDAEQNASYDSFRSDGVLVCSVDNMPAQLPLDATDFFGHLLLPHINDMLKSDATEPFDKFDTTATVKNAVITSNGELTPNFKYIAELRRKNRESRAVRTAAQEAEKKVLVLGAGFVSAPVVDYLTRDNKIAVTVAAQVKTEIDRLAKSFPNTTPILLDIGRNMEELEKLVKGHDLVISLLPYSLHPEVAKLCIKHKCDMVTASYRSPAMYELHDAAVDAGITIMNEVGVDPGIDHMLAMECFDDVKEHGGKISSFVSWCGGLPAPEYSANPLRYKFSWSPRGVLLTLLNSAKYLQDNKVVEVPGNGGLLESTRELDFLPGFHLEGYPNRDSTMYAEMYGIETAHTILRGTIRYHGFKQAATGLLMMGLIDLSPHPLLHPGGPDITWRELMCELLGQKKDIWLHSLKDLIYERVGKDDVRLQCIMDLGLLSETLIDKKGSLLDSLSVHLAQKLAYASGERDMIIMRHDVGIDWPNQSSETRHIDLIVYGNPDKYTAMTATVGFPTGIAAKMILEREIQLKGTVLPFTQDIYRPMLKRLEMEGITARESKTQFLSQSDVVGEETIAY</sequence>
<dbReference type="SUPFAM" id="SSF52283">
    <property type="entry name" value="Formate/glycerate dehydrogenase catalytic domain-like"/>
    <property type="match status" value="1"/>
</dbReference>
<dbReference type="EMBL" id="JAODUO010000154">
    <property type="protein sequence ID" value="KAK2187791.1"/>
    <property type="molecule type" value="Genomic_DNA"/>
</dbReference>
<dbReference type="GO" id="GO:0005737">
    <property type="term" value="C:cytoplasm"/>
    <property type="evidence" value="ECO:0007669"/>
    <property type="project" value="TreeGrafter"/>
</dbReference>
<dbReference type="Pfam" id="PF16653">
    <property type="entry name" value="Sacchrp_dh_C"/>
    <property type="match status" value="1"/>
</dbReference>
<proteinExistence type="inferred from homology"/>
<comment type="pathway">
    <text evidence="2">Amino-acid degradation; L-lysine degradation via saccharopine pathway; glutaryl-CoA from L-lysine: step 2/6.</text>
</comment>
<dbReference type="InterPro" id="IPR036291">
    <property type="entry name" value="NAD(P)-bd_dom_sf"/>
</dbReference>
<dbReference type="Proteomes" id="UP001209878">
    <property type="component" value="Unassembled WGS sequence"/>
</dbReference>
<dbReference type="InterPro" id="IPR005097">
    <property type="entry name" value="Sacchrp_dh_NADP-bd"/>
</dbReference>
<dbReference type="GO" id="GO:0004753">
    <property type="term" value="F:saccharopine dehydrogenase activity"/>
    <property type="evidence" value="ECO:0007669"/>
    <property type="project" value="TreeGrafter"/>
</dbReference>
<gene>
    <name evidence="10" type="ORF">NP493_154g03016</name>
</gene>
<comment type="caution">
    <text evidence="10">The sequence shown here is derived from an EMBL/GenBank/DDBJ whole genome shotgun (WGS) entry which is preliminary data.</text>
</comment>
<dbReference type="InterPro" id="IPR007698">
    <property type="entry name" value="AlaDH/PNT_NAD(H)-bd"/>
</dbReference>
<dbReference type="GO" id="GO:0019878">
    <property type="term" value="P:lysine biosynthetic process via aminoadipic acid"/>
    <property type="evidence" value="ECO:0007669"/>
    <property type="project" value="TreeGrafter"/>
</dbReference>
<dbReference type="FunFam" id="3.40.50.720:FF:000087">
    <property type="entry name" value="alpha-aminoadipic semialdehyde synthase, mitochondrial"/>
    <property type="match status" value="1"/>
</dbReference>
<comment type="pathway">
    <text evidence="1">Amino-acid degradation; L-lysine degradation via saccharopine pathway; glutaryl-CoA from L-lysine: step 1/6.</text>
</comment>
<dbReference type="SUPFAM" id="SSF55347">
    <property type="entry name" value="Glyceraldehyde-3-phosphate dehydrogenase-like, C-terminal domain"/>
    <property type="match status" value="1"/>
</dbReference>
<evidence type="ECO:0000259" key="9">
    <source>
        <dbReference type="SMART" id="SM01003"/>
    </source>
</evidence>
<dbReference type="Gene3D" id="3.40.50.720">
    <property type="entry name" value="NAD(P)-binding Rossmann-like Domain"/>
    <property type="match status" value="3"/>
</dbReference>
<accession>A0AAD9UFT4</accession>
<dbReference type="InterPro" id="IPR032095">
    <property type="entry name" value="Sacchrp_dh-like_C"/>
</dbReference>
<feature type="domain" description="Alanine dehydrogenase/pyridine nucleotide transhydrogenase NAD(H)-binding" evidence="8">
    <location>
        <begin position="203"/>
        <end position="406"/>
    </location>
</feature>
<keyword evidence="6" id="KW-0511">Multifunctional enzyme</keyword>
<evidence type="ECO:0000256" key="1">
    <source>
        <dbReference type="ARBA" id="ARBA00004682"/>
    </source>
</evidence>
<dbReference type="Gene3D" id="3.30.360.10">
    <property type="entry name" value="Dihydrodipicolinate Reductase, domain 2"/>
    <property type="match status" value="1"/>
</dbReference>
<keyword evidence="5" id="KW-0560">Oxidoreductase</keyword>
<dbReference type="Pfam" id="PF03435">
    <property type="entry name" value="Sacchrp_dh_NADP"/>
    <property type="match status" value="1"/>
</dbReference>
<dbReference type="FunFam" id="3.30.360.10:FF:000008">
    <property type="entry name" value="Alpha-aminoadipic semialdehyde synthase, mitochondrial"/>
    <property type="match status" value="1"/>
</dbReference>
<comment type="similarity">
    <text evidence="3">In the N-terminal section; belongs to the AlaDH/PNT family.</text>
</comment>
<evidence type="ECO:0000256" key="3">
    <source>
        <dbReference type="ARBA" id="ARBA00005624"/>
    </source>
</evidence>
<comment type="similarity">
    <text evidence="7">In the C-terminal section; belongs to the saccharopine dehydrogenase family.</text>
</comment>
<dbReference type="FunFam" id="3.40.50.720:FF:000072">
    <property type="entry name" value="Saccharopine dehydrogenase [NADP(+), L-glutamate-forming]"/>
    <property type="match status" value="1"/>
</dbReference>
<dbReference type="AlphaFoldDB" id="A0AAD9UFT4"/>
<evidence type="ECO:0000256" key="7">
    <source>
        <dbReference type="ARBA" id="ARBA00025744"/>
    </source>
</evidence>
<dbReference type="SUPFAM" id="SSF51735">
    <property type="entry name" value="NAD(P)-binding Rossmann-fold domains"/>
    <property type="match status" value="1"/>
</dbReference>
<evidence type="ECO:0000259" key="8">
    <source>
        <dbReference type="SMART" id="SM01002"/>
    </source>
</evidence>
<dbReference type="Gene3D" id="1.10.1870.10">
    <property type="entry name" value="Domain 3, Saccharopine reductase"/>
    <property type="match status" value="1"/>
</dbReference>
<dbReference type="Pfam" id="PF05222">
    <property type="entry name" value="AlaDh_PNT_N"/>
    <property type="match status" value="1"/>
</dbReference>